<proteinExistence type="predicted"/>
<evidence type="ECO:0000313" key="3">
    <source>
        <dbReference type="Proteomes" id="UP001150238"/>
    </source>
</evidence>
<organism evidence="2 3">
    <name type="scientific">Lentinula lateritia</name>
    <dbReference type="NCBI Taxonomy" id="40482"/>
    <lineage>
        <taxon>Eukaryota</taxon>
        <taxon>Fungi</taxon>
        <taxon>Dikarya</taxon>
        <taxon>Basidiomycota</taxon>
        <taxon>Agaricomycotina</taxon>
        <taxon>Agaricomycetes</taxon>
        <taxon>Agaricomycetidae</taxon>
        <taxon>Agaricales</taxon>
        <taxon>Marasmiineae</taxon>
        <taxon>Omphalotaceae</taxon>
        <taxon>Lentinula</taxon>
    </lineage>
</organism>
<dbReference type="EMBL" id="JANVFS010000008">
    <property type="protein sequence ID" value="KAJ4488767.1"/>
    <property type="molecule type" value="Genomic_DNA"/>
</dbReference>
<feature type="signal peptide" evidence="1">
    <location>
        <begin position="1"/>
        <end position="24"/>
    </location>
</feature>
<accession>A0A9W9DXF7</accession>
<comment type="caution">
    <text evidence="2">The sequence shown here is derived from an EMBL/GenBank/DDBJ whole genome shotgun (WGS) entry which is preliminary data.</text>
</comment>
<evidence type="ECO:0000256" key="1">
    <source>
        <dbReference type="SAM" id="SignalP"/>
    </source>
</evidence>
<feature type="chain" id="PRO_5040901979" evidence="1">
    <location>
        <begin position="25"/>
        <end position="239"/>
    </location>
</feature>
<reference evidence="2" key="2">
    <citation type="journal article" date="2023" name="Proc. Natl. Acad. Sci. U.S.A.">
        <title>A global phylogenomic analysis of the shiitake genus Lentinula.</title>
        <authorList>
            <person name="Sierra-Patev S."/>
            <person name="Min B."/>
            <person name="Naranjo-Ortiz M."/>
            <person name="Looney B."/>
            <person name="Konkel Z."/>
            <person name="Slot J.C."/>
            <person name="Sakamoto Y."/>
            <person name="Steenwyk J.L."/>
            <person name="Rokas A."/>
            <person name="Carro J."/>
            <person name="Camarero S."/>
            <person name="Ferreira P."/>
            <person name="Molpeceres G."/>
            <person name="Ruiz-Duenas F.J."/>
            <person name="Serrano A."/>
            <person name="Henrissat B."/>
            <person name="Drula E."/>
            <person name="Hughes K.W."/>
            <person name="Mata J.L."/>
            <person name="Ishikawa N.K."/>
            <person name="Vargas-Isla R."/>
            <person name="Ushijima S."/>
            <person name="Smith C.A."/>
            <person name="Donoghue J."/>
            <person name="Ahrendt S."/>
            <person name="Andreopoulos W."/>
            <person name="He G."/>
            <person name="LaButti K."/>
            <person name="Lipzen A."/>
            <person name="Ng V."/>
            <person name="Riley R."/>
            <person name="Sandor L."/>
            <person name="Barry K."/>
            <person name="Martinez A.T."/>
            <person name="Xiao Y."/>
            <person name="Gibbons J.G."/>
            <person name="Terashima K."/>
            <person name="Grigoriev I.V."/>
            <person name="Hibbett D."/>
        </authorList>
    </citation>
    <scope>NUCLEOTIDE SEQUENCE</scope>
    <source>
        <strain evidence="2">Sp2 HRB7682 ss15</strain>
    </source>
</reference>
<keyword evidence="1" id="KW-0732">Signal</keyword>
<protein>
    <submittedName>
        <fullName evidence="2">Uncharacterized protein</fullName>
    </submittedName>
</protein>
<dbReference type="Proteomes" id="UP001150238">
    <property type="component" value="Unassembled WGS sequence"/>
</dbReference>
<gene>
    <name evidence="2" type="ORF">C8J55DRAFT_547757</name>
</gene>
<name>A0A9W9DXF7_9AGAR</name>
<reference evidence="2" key="1">
    <citation type="submission" date="2022-08" db="EMBL/GenBank/DDBJ databases">
        <authorList>
            <consortium name="DOE Joint Genome Institute"/>
            <person name="Min B."/>
            <person name="Riley R."/>
            <person name="Sierra-Patev S."/>
            <person name="Naranjo-Ortiz M."/>
            <person name="Looney B."/>
            <person name="Konkel Z."/>
            <person name="Slot J.C."/>
            <person name="Sakamoto Y."/>
            <person name="Steenwyk J.L."/>
            <person name="Rokas A."/>
            <person name="Carro J."/>
            <person name="Camarero S."/>
            <person name="Ferreira P."/>
            <person name="Molpeceres G."/>
            <person name="Ruiz-Duenas F.J."/>
            <person name="Serrano A."/>
            <person name="Henrissat B."/>
            <person name="Drula E."/>
            <person name="Hughes K.W."/>
            <person name="Mata J.L."/>
            <person name="Ishikawa N.K."/>
            <person name="Vargas-Isla R."/>
            <person name="Ushijima S."/>
            <person name="Smith C.A."/>
            <person name="Ahrendt S."/>
            <person name="Andreopoulos W."/>
            <person name="He G."/>
            <person name="Labutti K."/>
            <person name="Lipzen A."/>
            <person name="Ng V."/>
            <person name="Sandor L."/>
            <person name="Barry K."/>
            <person name="Martinez A.T."/>
            <person name="Xiao Y."/>
            <person name="Gibbons J.G."/>
            <person name="Terashima K."/>
            <person name="Hibbett D.S."/>
            <person name="Grigoriev I.V."/>
        </authorList>
    </citation>
    <scope>NUCLEOTIDE SEQUENCE</scope>
    <source>
        <strain evidence="2">Sp2 HRB7682 ss15</strain>
    </source>
</reference>
<dbReference type="AlphaFoldDB" id="A0A9W9DXF7"/>
<evidence type="ECO:0000313" key="2">
    <source>
        <dbReference type="EMBL" id="KAJ4488767.1"/>
    </source>
</evidence>
<sequence length="239" mass="26968">MLLLQNTFVHCLFFTVLLRMTAFASPIAATSHQLDRRGRKKGEMAITIAWQFSGPLTDTTRFSLFFDAIGFEPVVVYHKNEHGKTVTHVQEVKEVSWRPSPTSTILLGSAFKTSSLVCRFGDSADFRKHIFDTIKDVQELQSQTIALLEGRQKEFGMVQTGPYFDPRLRQHPTIEDDLDWINTVFLFLSLTDLPMSSGGPAHVSSMATPLVTATSLETWNKKFDLLCLARYPSLPLNHC</sequence>